<dbReference type="SUPFAM" id="SSF51905">
    <property type="entry name" value="FAD/NAD(P)-binding domain"/>
    <property type="match status" value="1"/>
</dbReference>
<dbReference type="FunFam" id="3.50.50.60:FF:000171">
    <property type="entry name" value="zeta-carotene-forming phytoene desaturase"/>
    <property type="match status" value="1"/>
</dbReference>
<keyword evidence="9" id="KW-0812">Transmembrane</keyword>
<keyword evidence="5 8" id="KW-0125">Carotenoid biosynthesis</keyword>
<evidence type="ECO:0000256" key="7">
    <source>
        <dbReference type="ARBA" id="ARBA00034551"/>
    </source>
</evidence>
<evidence type="ECO:0000256" key="3">
    <source>
        <dbReference type="ARBA" id="ARBA00006046"/>
    </source>
</evidence>
<dbReference type="Pfam" id="PF01593">
    <property type="entry name" value="Amino_oxidase"/>
    <property type="match status" value="1"/>
</dbReference>
<comment type="caution">
    <text evidence="11">The sequence shown here is derived from an EMBL/GenBank/DDBJ whole genome shotgun (WGS) entry which is preliminary data.</text>
</comment>
<proteinExistence type="inferred from homology"/>
<evidence type="ECO:0000256" key="2">
    <source>
        <dbReference type="ARBA" id="ARBA00004829"/>
    </source>
</evidence>
<evidence type="ECO:0000256" key="1">
    <source>
        <dbReference type="ARBA" id="ARBA00001911"/>
    </source>
</evidence>
<evidence type="ECO:0000256" key="6">
    <source>
        <dbReference type="ARBA" id="ARBA00023002"/>
    </source>
</evidence>
<comment type="pathway">
    <text evidence="2 8">Carotenoid biosynthesis.</text>
</comment>
<keyword evidence="6 8" id="KW-0560">Oxidoreductase</keyword>
<dbReference type="PANTHER" id="PTHR43734:SF1">
    <property type="entry name" value="PHYTOENE DESATURASE"/>
    <property type="match status" value="1"/>
</dbReference>
<dbReference type="AlphaFoldDB" id="A0A9P4NZY7"/>
<dbReference type="EMBL" id="MU007012">
    <property type="protein sequence ID" value="KAF2435640.1"/>
    <property type="molecule type" value="Genomic_DNA"/>
</dbReference>
<evidence type="ECO:0000313" key="12">
    <source>
        <dbReference type="Proteomes" id="UP000800235"/>
    </source>
</evidence>
<evidence type="ECO:0000256" key="9">
    <source>
        <dbReference type="SAM" id="Phobius"/>
    </source>
</evidence>
<name>A0A9P4NZY7_9PEZI</name>
<evidence type="ECO:0000256" key="8">
    <source>
        <dbReference type="RuleBase" id="RU362075"/>
    </source>
</evidence>
<feature type="domain" description="Amine oxidase" evidence="10">
    <location>
        <begin position="18"/>
        <end position="295"/>
    </location>
</feature>
<dbReference type="InterPro" id="IPR008150">
    <property type="entry name" value="Phytoene_DH_bac_CS"/>
</dbReference>
<keyword evidence="9" id="KW-0472">Membrane</keyword>
<dbReference type="InterPro" id="IPR002937">
    <property type="entry name" value="Amino_oxidase"/>
</dbReference>
<dbReference type="InterPro" id="IPR036188">
    <property type="entry name" value="FAD/NAD-bd_sf"/>
</dbReference>
<dbReference type="PANTHER" id="PTHR43734">
    <property type="entry name" value="PHYTOENE DESATURASE"/>
    <property type="match status" value="1"/>
</dbReference>
<dbReference type="GO" id="GO:0016166">
    <property type="term" value="F:phytoene dehydrogenase activity"/>
    <property type="evidence" value="ECO:0007669"/>
    <property type="project" value="UniProtKB-ARBA"/>
</dbReference>
<organism evidence="11 12">
    <name type="scientific">Tothia fuscella</name>
    <dbReference type="NCBI Taxonomy" id="1048955"/>
    <lineage>
        <taxon>Eukaryota</taxon>
        <taxon>Fungi</taxon>
        <taxon>Dikarya</taxon>
        <taxon>Ascomycota</taxon>
        <taxon>Pezizomycotina</taxon>
        <taxon>Dothideomycetes</taxon>
        <taxon>Pleosporomycetidae</taxon>
        <taxon>Venturiales</taxon>
        <taxon>Cylindrosympodiaceae</taxon>
        <taxon>Tothia</taxon>
    </lineage>
</organism>
<keyword evidence="9" id="KW-1133">Transmembrane helix</keyword>
<feature type="transmembrane region" description="Helical" evidence="9">
    <location>
        <begin position="551"/>
        <end position="569"/>
    </location>
</feature>
<accession>A0A9P4NZY7</accession>
<dbReference type="PROSITE" id="PS00982">
    <property type="entry name" value="PHYTOENE_DH"/>
    <property type="match status" value="1"/>
</dbReference>
<sequence>MAEKKVEKTAIVIGAGVGGVSTAARLAKAGFRVTVVEKNDFTGGRCSLLYHEDYRFDQGPSLLLLPQLFKETYHDLDTTLEKEDVQIVKCEPNYNIWFSDGESFQLSSDAAVMKSEIEKWEGKDGFERYLSFMQESHRHYELSVTHVLRKNFTSLFSMCRPSFLKHVLTLHPLESIYSRASRYFWTDRLRRVFTFGSMYMGMSPFDAPGTYSLLQYTELAEGIWYPKGGFHKLMLDQVIHGLVNIGKRLGVDYRLSTPISSIKMSENGKRATGVLLTDGSSISADVIVCNADLIYAYNNLLPPSNYATSLAKRETSCSSLSFYWALSRQVPELRAHNIFLAEEYQNSFDSIFKEHLIPKDPSFYVNVPSRVDSSAAPDGCDSVVVLVPVGHLLSDDDATHKGNEGGDNKFTQDWPSLIATARKQVLKTVQARTGVDLEPLILHEKTNDPLTWKESFNLDRGAILGLSHSFFNVLSFRPRTKHASIKGLYFVGASTHPGTGVPICLAGGKIVSSQILKDHNMAIPWTNEVQVTKKTGKEMDKLNAPTGLFGWTYRLLIGIVLLCAWLWLYQKALWLDTIQAQPIPWGEEYMHEVPFMEDL</sequence>
<dbReference type="GO" id="GO:0016117">
    <property type="term" value="P:carotenoid biosynthetic process"/>
    <property type="evidence" value="ECO:0007669"/>
    <property type="project" value="UniProtKB-KW"/>
</dbReference>
<evidence type="ECO:0000256" key="4">
    <source>
        <dbReference type="ARBA" id="ARBA00013293"/>
    </source>
</evidence>
<dbReference type="OrthoDB" id="7777654at2759"/>
<comment type="similarity">
    <text evidence="3 8">Belongs to the carotenoid/retinoid oxidoreductase family.</text>
</comment>
<evidence type="ECO:0000256" key="5">
    <source>
        <dbReference type="ARBA" id="ARBA00022746"/>
    </source>
</evidence>
<evidence type="ECO:0000259" key="10">
    <source>
        <dbReference type="Pfam" id="PF01593"/>
    </source>
</evidence>
<dbReference type="Gene3D" id="3.50.50.60">
    <property type="entry name" value="FAD/NAD(P)-binding domain"/>
    <property type="match status" value="2"/>
</dbReference>
<gene>
    <name evidence="11" type="ORF">EJ08DRAFT_674880</name>
</gene>
<reference evidence="11" key="1">
    <citation type="journal article" date="2020" name="Stud. Mycol.">
        <title>101 Dothideomycetes genomes: a test case for predicting lifestyles and emergence of pathogens.</title>
        <authorList>
            <person name="Haridas S."/>
            <person name="Albert R."/>
            <person name="Binder M."/>
            <person name="Bloem J."/>
            <person name="Labutti K."/>
            <person name="Salamov A."/>
            <person name="Andreopoulos B."/>
            <person name="Baker S."/>
            <person name="Barry K."/>
            <person name="Bills G."/>
            <person name="Bluhm B."/>
            <person name="Cannon C."/>
            <person name="Castanera R."/>
            <person name="Culley D."/>
            <person name="Daum C."/>
            <person name="Ezra D."/>
            <person name="Gonzalez J."/>
            <person name="Henrissat B."/>
            <person name="Kuo A."/>
            <person name="Liang C."/>
            <person name="Lipzen A."/>
            <person name="Lutzoni F."/>
            <person name="Magnuson J."/>
            <person name="Mondo S."/>
            <person name="Nolan M."/>
            <person name="Ohm R."/>
            <person name="Pangilinan J."/>
            <person name="Park H.-J."/>
            <person name="Ramirez L."/>
            <person name="Alfaro M."/>
            <person name="Sun H."/>
            <person name="Tritt A."/>
            <person name="Yoshinaga Y."/>
            <person name="Zwiers L.-H."/>
            <person name="Turgeon B."/>
            <person name="Goodwin S."/>
            <person name="Spatafora J."/>
            <person name="Crous P."/>
            <person name="Grigoriev I."/>
        </authorList>
    </citation>
    <scope>NUCLEOTIDE SEQUENCE</scope>
    <source>
        <strain evidence="11">CBS 130266</strain>
    </source>
</reference>
<dbReference type="InterPro" id="IPR014105">
    <property type="entry name" value="Carotenoid/retinoid_OxRdtase"/>
</dbReference>
<protein>
    <recommendedName>
        <fullName evidence="4">Phytoene desaturase</fullName>
    </recommendedName>
    <alternativeName>
        <fullName evidence="7">Phytoene desaturase (3,4-didehydrolycopene-forming)</fullName>
    </alternativeName>
</protein>
<comment type="cofactor">
    <cofactor evidence="1">
        <name>NAD(+)</name>
        <dbReference type="ChEBI" id="CHEBI:57540"/>
    </cofactor>
</comment>
<evidence type="ECO:0000313" key="11">
    <source>
        <dbReference type="EMBL" id="KAF2435640.1"/>
    </source>
</evidence>
<keyword evidence="12" id="KW-1185">Reference proteome</keyword>
<dbReference type="NCBIfam" id="TIGR02734">
    <property type="entry name" value="crtI_fam"/>
    <property type="match status" value="1"/>
</dbReference>
<dbReference type="Proteomes" id="UP000800235">
    <property type="component" value="Unassembled WGS sequence"/>
</dbReference>